<keyword evidence="1" id="KW-0175">Coiled coil</keyword>
<proteinExistence type="predicted"/>
<organism evidence="3 4">
    <name type="scientific">Caenorhabditis angaria</name>
    <dbReference type="NCBI Taxonomy" id="860376"/>
    <lineage>
        <taxon>Eukaryota</taxon>
        <taxon>Metazoa</taxon>
        <taxon>Ecdysozoa</taxon>
        <taxon>Nematoda</taxon>
        <taxon>Chromadorea</taxon>
        <taxon>Rhabditida</taxon>
        <taxon>Rhabditina</taxon>
        <taxon>Rhabditomorpha</taxon>
        <taxon>Rhabditoidea</taxon>
        <taxon>Rhabditidae</taxon>
        <taxon>Peloderinae</taxon>
        <taxon>Caenorhabditis</taxon>
    </lineage>
</organism>
<sequence length="368" mass="42817">MSSFPSTSTANAEQQNTVILQRNAKNYSNNLNGEYGRKNYEKNEEKKEDYSNVPASIIIQIEKANRTIAAQNVEIDRLRNFPNSEDTKMLKRQIFELEKEMRGNRERFLEQQELLSEMSREMDNLLREKLKMQANLQEMEKKYRKAKYATKELARILENDSTKFVGICNDSENEEYEEDFGNETNMSNSLFHRSPERAIEQAEERKKNEILSKEREMMEKVLADNENLLIDLDRERQLSESLHNDLEKTRTMILDRDETILDLKSKLGKADELKNQAELDLSRTSTDLALERARCDALTLELHELDAIFAQTQSTVQAFAIENEQLDEKCREAHHTIISLNAKLEAQGNDLIQTKKQLRAIKEASTKT</sequence>
<keyword evidence="4" id="KW-1185">Reference proteome</keyword>
<evidence type="ECO:0000313" key="3">
    <source>
        <dbReference type="EMBL" id="CAI5445157.1"/>
    </source>
</evidence>
<feature type="compositionally biased region" description="Polar residues" evidence="2">
    <location>
        <begin position="21"/>
        <end position="32"/>
    </location>
</feature>
<dbReference type="OrthoDB" id="5850475at2759"/>
<dbReference type="AlphaFoldDB" id="A0A9P1IGG7"/>
<evidence type="ECO:0000256" key="2">
    <source>
        <dbReference type="SAM" id="MobiDB-lite"/>
    </source>
</evidence>
<protein>
    <submittedName>
        <fullName evidence="3">Uncharacterized protein</fullName>
    </submittedName>
</protein>
<dbReference type="Proteomes" id="UP001152747">
    <property type="component" value="Unassembled WGS sequence"/>
</dbReference>
<feature type="compositionally biased region" description="Basic and acidic residues" evidence="2">
    <location>
        <begin position="35"/>
        <end position="47"/>
    </location>
</feature>
<evidence type="ECO:0000256" key="1">
    <source>
        <dbReference type="SAM" id="Coils"/>
    </source>
</evidence>
<gene>
    <name evidence="3" type="ORF">CAMP_LOCUS7794</name>
</gene>
<feature type="coiled-coil region" evidence="1">
    <location>
        <begin position="108"/>
        <end position="149"/>
    </location>
</feature>
<dbReference type="EMBL" id="CANHGI010000003">
    <property type="protein sequence ID" value="CAI5445157.1"/>
    <property type="molecule type" value="Genomic_DNA"/>
</dbReference>
<comment type="caution">
    <text evidence="3">The sequence shown here is derived from an EMBL/GenBank/DDBJ whole genome shotgun (WGS) entry which is preliminary data.</text>
</comment>
<reference evidence="3" key="1">
    <citation type="submission" date="2022-11" db="EMBL/GenBank/DDBJ databases">
        <authorList>
            <person name="Kikuchi T."/>
        </authorList>
    </citation>
    <scope>NUCLEOTIDE SEQUENCE</scope>
    <source>
        <strain evidence="3">PS1010</strain>
    </source>
</reference>
<name>A0A9P1IGG7_9PELO</name>
<evidence type="ECO:0000313" key="4">
    <source>
        <dbReference type="Proteomes" id="UP001152747"/>
    </source>
</evidence>
<accession>A0A9P1IGG7</accession>
<feature type="region of interest" description="Disordered" evidence="2">
    <location>
        <begin position="21"/>
        <end position="47"/>
    </location>
</feature>